<accession>A0A0F2LUP2</accession>
<evidence type="ECO:0000256" key="1">
    <source>
        <dbReference type="SAM" id="MobiDB-lite"/>
    </source>
</evidence>
<reference evidence="2 3" key="2">
    <citation type="journal article" date="2015" name="Eukaryot. Cell">
        <title>Asexual propagation of a virulent clone complex in a human and feline outbreak of sporotrichosis.</title>
        <authorList>
            <person name="Teixeira Mde M."/>
            <person name="Rodrigues A.M."/>
            <person name="Tsui C.K."/>
            <person name="de Almeida L.G."/>
            <person name="Van Diepeningen A.D."/>
            <person name="van den Ende B.G."/>
            <person name="Fernandes G.F."/>
            <person name="Kano R."/>
            <person name="Hamelin R.C."/>
            <person name="Lopes-Bezerra L.M."/>
            <person name="Vasconcelos A.T."/>
            <person name="de Hoog S."/>
            <person name="de Camargo Z.P."/>
            <person name="Felipe M.S."/>
        </authorList>
    </citation>
    <scope>NUCLEOTIDE SEQUENCE [LARGE SCALE GENOMIC DNA]</scope>
    <source>
        <strain evidence="2 3">1099-18</strain>
    </source>
</reference>
<dbReference type="VEuPathDB" id="FungiDB:SPSK_05753"/>
<evidence type="ECO:0000313" key="2">
    <source>
        <dbReference type="EMBL" id="KJR80559.1"/>
    </source>
</evidence>
<dbReference type="EMBL" id="AXCR01000012">
    <property type="protein sequence ID" value="KJR80559.1"/>
    <property type="molecule type" value="Genomic_DNA"/>
</dbReference>
<feature type="compositionally biased region" description="Acidic residues" evidence="1">
    <location>
        <begin position="23"/>
        <end position="36"/>
    </location>
</feature>
<dbReference type="GeneID" id="27667766"/>
<feature type="region of interest" description="Disordered" evidence="1">
    <location>
        <begin position="1"/>
        <end position="47"/>
    </location>
</feature>
<proteinExistence type="predicted"/>
<evidence type="ECO:0000313" key="3">
    <source>
        <dbReference type="Proteomes" id="UP000033710"/>
    </source>
</evidence>
<protein>
    <submittedName>
        <fullName evidence="2">Uncharacterized protein</fullName>
    </submittedName>
</protein>
<gene>
    <name evidence="2" type="ORF">SPSK_05753</name>
</gene>
<reference evidence="2 3" key="1">
    <citation type="journal article" date="2014" name="BMC Genomics">
        <title>Comparative genomics of the major fungal agents of human and animal Sporotrichosis: Sporothrix schenckii and Sporothrix brasiliensis.</title>
        <authorList>
            <person name="Teixeira M.M."/>
            <person name="de Almeida L.G."/>
            <person name="Kubitschek-Barreira P."/>
            <person name="Alves F.L."/>
            <person name="Kioshima E.S."/>
            <person name="Abadio A.K."/>
            <person name="Fernandes L."/>
            <person name="Derengowski L.S."/>
            <person name="Ferreira K.S."/>
            <person name="Souza R.C."/>
            <person name="Ruiz J.C."/>
            <person name="de Andrade N.C."/>
            <person name="Paes H.C."/>
            <person name="Nicola A.M."/>
            <person name="Albuquerque P."/>
            <person name="Gerber A.L."/>
            <person name="Martins V.P."/>
            <person name="Peconick L.D."/>
            <person name="Neto A.V."/>
            <person name="Chaucanez C.B."/>
            <person name="Silva P.A."/>
            <person name="Cunha O.L."/>
            <person name="de Oliveira F.F."/>
            <person name="dos Santos T.C."/>
            <person name="Barros A.L."/>
            <person name="Soares M.A."/>
            <person name="de Oliveira L.M."/>
            <person name="Marini M.M."/>
            <person name="Villalobos-Duno H."/>
            <person name="Cunha M.M."/>
            <person name="de Hoog S."/>
            <person name="da Silveira J.F."/>
            <person name="Henrissat B."/>
            <person name="Nino-Vega G.A."/>
            <person name="Cisalpino P.S."/>
            <person name="Mora-Montes H.M."/>
            <person name="Almeida S.R."/>
            <person name="Stajich J.E."/>
            <person name="Lopes-Bezerra L.M."/>
            <person name="Vasconcelos A.T."/>
            <person name="Felipe M.S."/>
        </authorList>
    </citation>
    <scope>NUCLEOTIDE SEQUENCE [LARGE SCALE GENOMIC DNA]</scope>
    <source>
        <strain evidence="2 3">1099-18</strain>
    </source>
</reference>
<dbReference type="KEGG" id="ssck:SPSK_05753"/>
<dbReference type="AlphaFoldDB" id="A0A0F2LUP2"/>
<comment type="caution">
    <text evidence="2">The sequence shown here is derived from an EMBL/GenBank/DDBJ whole genome shotgun (WGS) entry which is preliminary data.</text>
</comment>
<dbReference type="RefSeq" id="XP_016583235.1">
    <property type="nucleotide sequence ID" value="XM_016732489.1"/>
</dbReference>
<sequence>MSSNRGMRETGATCDFTRAEVVDSWEDSESDDEEADERTPASCASVPVVSAEPAEGWLQAVLLDFEMLLKQFEEKFRNVWP</sequence>
<dbReference type="Proteomes" id="UP000033710">
    <property type="component" value="Unassembled WGS sequence"/>
</dbReference>
<name>A0A0F2LUP2_SPOSC</name>
<organism evidence="2 3">
    <name type="scientific">Sporothrix schenckii 1099-18</name>
    <dbReference type="NCBI Taxonomy" id="1397361"/>
    <lineage>
        <taxon>Eukaryota</taxon>
        <taxon>Fungi</taxon>
        <taxon>Dikarya</taxon>
        <taxon>Ascomycota</taxon>
        <taxon>Pezizomycotina</taxon>
        <taxon>Sordariomycetes</taxon>
        <taxon>Sordariomycetidae</taxon>
        <taxon>Ophiostomatales</taxon>
        <taxon>Ophiostomataceae</taxon>
        <taxon>Sporothrix</taxon>
    </lineage>
</organism>